<dbReference type="InterPro" id="IPR051316">
    <property type="entry name" value="Zinc-reg_GTPase_activator"/>
</dbReference>
<keyword evidence="9" id="KW-1185">Reference proteome</keyword>
<accession>A0ABT8EL09</accession>
<keyword evidence="1" id="KW-0547">Nucleotide-binding</keyword>
<dbReference type="SUPFAM" id="SSF52540">
    <property type="entry name" value="P-loop containing nucleoside triphosphate hydrolases"/>
    <property type="match status" value="1"/>
</dbReference>
<proteinExistence type="inferred from homology"/>
<evidence type="ECO:0000259" key="7">
    <source>
        <dbReference type="SMART" id="SM00833"/>
    </source>
</evidence>
<dbReference type="SUPFAM" id="SSF90002">
    <property type="entry name" value="Hypothetical protein YjiA, C-terminal domain"/>
    <property type="match status" value="1"/>
</dbReference>
<dbReference type="PANTHER" id="PTHR13748">
    <property type="entry name" value="COBW-RELATED"/>
    <property type="match status" value="1"/>
</dbReference>
<dbReference type="RefSeq" id="WP_266123032.1">
    <property type="nucleotide sequence ID" value="NZ_JAJHNU010000003.1"/>
</dbReference>
<name>A0ABT8EL09_9BURK</name>
<protein>
    <submittedName>
        <fullName evidence="8">GTP-binding protein</fullName>
    </submittedName>
</protein>
<dbReference type="Pfam" id="PF02492">
    <property type="entry name" value="cobW"/>
    <property type="match status" value="1"/>
</dbReference>
<dbReference type="InterPro" id="IPR003495">
    <property type="entry name" value="CobW/HypB/UreG_nucleotide-bd"/>
</dbReference>
<evidence type="ECO:0000313" key="9">
    <source>
        <dbReference type="Proteomes" id="UP001168613"/>
    </source>
</evidence>
<feature type="domain" description="CobW C-terminal" evidence="7">
    <location>
        <begin position="234"/>
        <end position="327"/>
    </location>
</feature>
<comment type="similarity">
    <text evidence="4">Belongs to the SIMIBI class G3E GTPase family. ZNG1 subfamily.</text>
</comment>
<comment type="catalytic activity">
    <reaction evidence="6">
        <text>GTP + H2O = GDP + phosphate + H(+)</text>
        <dbReference type="Rhea" id="RHEA:19669"/>
        <dbReference type="ChEBI" id="CHEBI:15377"/>
        <dbReference type="ChEBI" id="CHEBI:15378"/>
        <dbReference type="ChEBI" id="CHEBI:37565"/>
        <dbReference type="ChEBI" id="CHEBI:43474"/>
        <dbReference type="ChEBI" id="CHEBI:58189"/>
    </reaction>
    <physiologicalReaction direction="left-to-right" evidence="6">
        <dbReference type="Rhea" id="RHEA:19670"/>
    </physiologicalReaction>
</comment>
<evidence type="ECO:0000256" key="6">
    <source>
        <dbReference type="ARBA" id="ARBA00049117"/>
    </source>
</evidence>
<keyword evidence="2" id="KW-0378">Hydrolase</keyword>
<comment type="function">
    <text evidence="5">Zinc chaperone that directly transfers zinc cofactor to target proteins, thereby activating them. Zinc is transferred from the CXCC motif in the GTPase domain to the zinc binding site in target proteins in a process requiring GTP hydrolysis.</text>
</comment>
<dbReference type="Gene3D" id="3.30.1220.10">
    <property type="entry name" value="CobW-like, C-terminal domain"/>
    <property type="match status" value="1"/>
</dbReference>
<keyword evidence="3" id="KW-0143">Chaperone</keyword>
<evidence type="ECO:0000313" key="8">
    <source>
        <dbReference type="EMBL" id="MDN4121961.1"/>
    </source>
</evidence>
<evidence type="ECO:0000256" key="1">
    <source>
        <dbReference type="ARBA" id="ARBA00022741"/>
    </source>
</evidence>
<sequence>MSTTLTPITLLTGFLGSGKTSLLKRMIHQPQFARCAVIINEFGDVGLDQALVSDSADDQDIQLLDSGCLCCQSSSAIQDVLSGLYYKRLRKEIPWFDRVLIETSGLAEPGPIINSILGDSSLNRQYRVGGVITTFDASFGEQDTNTYDTAELQLMMADTIVLTKLDLPSSQSTPALEEWLKHKVPAARVLNNRLPDGELAQALLQTADHALAPVIEGHNLRANSPLKHLFTYGISSLVVDLPKPVSWPAWADFVRHIQTHFGEQLLRLKGVIQFEKAEDIRTVHAVHHLFSAPEPATAIPKHLIGKLVFIVRDLEHDCIQQAVEQLRHAPNNPN</sequence>
<evidence type="ECO:0000256" key="4">
    <source>
        <dbReference type="ARBA" id="ARBA00034320"/>
    </source>
</evidence>
<dbReference type="InterPro" id="IPR027417">
    <property type="entry name" value="P-loop_NTPase"/>
</dbReference>
<evidence type="ECO:0000256" key="2">
    <source>
        <dbReference type="ARBA" id="ARBA00022801"/>
    </source>
</evidence>
<dbReference type="SMART" id="SM00833">
    <property type="entry name" value="CobW_C"/>
    <property type="match status" value="1"/>
</dbReference>
<organism evidence="8 9">
    <name type="scientific">Alcaligenes endophyticus</name>
    <dbReference type="NCBI Taxonomy" id="1929088"/>
    <lineage>
        <taxon>Bacteria</taxon>
        <taxon>Pseudomonadati</taxon>
        <taxon>Pseudomonadota</taxon>
        <taxon>Betaproteobacteria</taxon>
        <taxon>Burkholderiales</taxon>
        <taxon>Alcaligenaceae</taxon>
        <taxon>Alcaligenes</taxon>
    </lineage>
</organism>
<dbReference type="Proteomes" id="UP001168613">
    <property type="component" value="Unassembled WGS sequence"/>
</dbReference>
<comment type="caution">
    <text evidence="8">The sequence shown here is derived from an EMBL/GenBank/DDBJ whole genome shotgun (WGS) entry which is preliminary data.</text>
</comment>
<dbReference type="InterPro" id="IPR011629">
    <property type="entry name" value="CobW-like_C"/>
</dbReference>
<reference evidence="8" key="1">
    <citation type="submission" date="2021-11" db="EMBL/GenBank/DDBJ databases">
        <title>Draft genome sequence of Alcaligenes endophyticus type strain CCUG 75668T.</title>
        <authorList>
            <person name="Salva-Serra F."/>
            <person name="Duran R.E."/>
            <person name="Seeger M."/>
            <person name="Moore E.R.B."/>
            <person name="Jaen-Luchoro D."/>
        </authorList>
    </citation>
    <scope>NUCLEOTIDE SEQUENCE</scope>
    <source>
        <strain evidence="8">CCUG 75668</strain>
    </source>
</reference>
<gene>
    <name evidence="8" type="ORF">LMS43_11750</name>
</gene>
<dbReference type="Gene3D" id="3.40.50.300">
    <property type="entry name" value="P-loop containing nucleotide triphosphate hydrolases"/>
    <property type="match status" value="1"/>
</dbReference>
<dbReference type="CDD" id="cd03112">
    <property type="entry name" value="CobW-like"/>
    <property type="match status" value="1"/>
</dbReference>
<dbReference type="PANTHER" id="PTHR13748:SF62">
    <property type="entry name" value="COBW DOMAIN-CONTAINING PROTEIN"/>
    <property type="match status" value="1"/>
</dbReference>
<dbReference type="InterPro" id="IPR036627">
    <property type="entry name" value="CobW-likC_sf"/>
</dbReference>
<evidence type="ECO:0000256" key="3">
    <source>
        <dbReference type="ARBA" id="ARBA00023186"/>
    </source>
</evidence>
<dbReference type="Pfam" id="PF07683">
    <property type="entry name" value="CobW_C"/>
    <property type="match status" value="1"/>
</dbReference>
<dbReference type="EMBL" id="JAJHNU010000003">
    <property type="protein sequence ID" value="MDN4121961.1"/>
    <property type="molecule type" value="Genomic_DNA"/>
</dbReference>
<evidence type="ECO:0000256" key="5">
    <source>
        <dbReference type="ARBA" id="ARBA00045658"/>
    </source>
</evidence>